<accession>A0A5B0P3Y4</accession>
<evidence type="ECO:0000313" key="2">
    <source>
        <dbReference type="EMBL" id="KAA1095552.1"/>
    </source>
</evidence>
<name>A0A5B0P3Y4_PUCGR</name>
<evidence type="ECO:0000256" key="1">
    <source>
        <dbReference type="SAM" id="MobiDB-lite"/>
    </source>
</evidence>
<dbReference type="AlphaFoldDB" id="A0A5B0P3Y4"/>
<keyword evidence="3" id="KW-1185">Reference proteome</keyword>
<dbReference type="EMBL" id="VSWC01000071">
    <property type="protein sequence ID" value="KAA1095552.1"/>
    <property type="molecule type" value="Genomic_DNA"/>
</dbReference>
<dbReference type="Proteomes" id="UP000324748">
    <property type="component" value="Unassembled WGS sequence"/>
</dbReference>
<gene>
    <name evidence="2" type="ORF">PGT21_000694</name>
</gene>
<evidence type="ECO:0000313" key="3">
    <source>
        <dbReference type="Proteomes" id="UP000324748"/>
    </source>
</evidence>
<comment type="caution">
    <text evidence="2">The sequence shown here is derived from an EMBL/GenBank/DDBJ whole genome shotgun (WGS) entry which is preliminary data.</text>
</comment>
<sequence>MPRSATSRTDTSITNLATDVNLPSELPGSSRLDRKKVGNLERAADILPLIPEEDTTEVLMWVSRDSMNPSADRKHLITRRELKQLRHNKYLNDVLIEFGLALIGISKTPKHQPRSAQ</sequence>
<feature type="region of interest" description="Disordered" evidence="1">
    <location>
        <begin position="1"/>
        <end position="33"/>
    </location>
</feature>
<proteinExistence type="predicted"/>
<protein>
    <submittedName>
        <fullName evidence="2">Uncharacterized protein</fullName>
    </submittedName>
</protein>
<reference evidence="2 3" key="1">
    <citation type="submission" date="2019-05" db="EMBL/GenBank/DDBJ databases">
        <title>Emergence of the Ug99 lineage of the wheat stem rust pathogen through somatic hybridization.</title>
        <authorList>
            <person name="Li F."/>
            <person name="Upadhyaya N.M."/>
            <person name="Sperschneider J."/>
            <person name="Matny O."/>
            <person name="Nguyen-Phuc H."/>
            <person name="Mago R."/>
            <person name="Raley C."/>
            <person name="Miller M.E."/>
            <person name="Silverstein K.A.T."/>
            <person name="Henningsen E."/>
            <person name="Hirsch C.D."/>
            <person name="Visser B."/>
            <person name="Pretorius Z.A."/>
            <person name="Steffenson B.J."/>
            <person name="Schwessinger B."/>
            <person name="Dodds P.N."/>
            <person name="Figueroa M."/>
        </authorList>
    </citation>
    <scope>NUCLEOTIDE SEQUENCE [LARGE SCALE GENOMIC DNA]</scope>
    <source>
        <strain evidence="2">21-0</strain>
    </source>
</reference>
<organism evidence="2 3">
    <name type="scientific">Puccinia graminis f. sp. tritici</name>
    <dbReference type="NCBI Taxonomy" id="56615"/>
    <lineage>
        <taxon>Eukaryota</taxon>
        <taxon>Fungi</taxon>
        <taxon>Dikarya</taxon>
        <taxon>Basidiomycota</taxon>
        <taxon>Pucciniomycotina</taxon>
        <taxon>Pucciniomycetes</taxon>
        <taxon>Pucciniales</taxon>
        <taxon>Pucciniaceae</taxon>
        <taxon>Puccinia</taxon>
    </lineage>
</organism>
<feature type="compositionally biased region" description="Polar residues" evidence="1">
    <location>
        <begin position="1"/>
        <end position="18"/>
    </location>
</feature>